<protein>
    <submittedName>
        <fullName evidence="1">Uncharacterized protein</fullName>
    </submittedName>
</protein>
<organism evidence="1 2">
    <name type="scientific">Willisornis vidua</name>
    <name type="common">Xingu scale-backed antbird</name>
    <dbReference type="NCBI Taxonomy" id="1566151"/>
    <lineage>
        <taxon>Eukaryota</taxon>
        <taxon>Metazoa</taxon>
        <taxon>Chordata</taxon>
        <taxon>Craniata</taxon>
        <taxon>Vertebrata</taxon>
        <taxon>Euteleostomi</taxon>
        <taxon>Archelosauria</taxon>
        <taxon>Archosauria</taxon>
        <taxon>Dinosauria</taxon>
        <taxon>Saurischia</taxon>
        <taxon>Theropoda</taxon>
        <taxon>Coelurosauria</taxon>
        <taxon>Aves</taxon>
        <taxon>Neognathae</taxon>
        <taxon>Neoaves</taxon>
        <taxon>Telluraves</taxon>
        <taxon>Australaves</taxon>
        <taxon>Passeriformes</taxon>
        <taxon>Thamnophilidae</taxon>
        <taxon>Willisornis</taxon>
    </lineage>
</organism>
<name>A0ABQ9CZ78_9PASS</name>
<dbReference type="EMBL" id="WHWB01034258">
    <property type="protein sequence ID" value="KAJ7412163.1"/>
    <property type="molecule type" value="Genomic_DNA"/>
</dbReference>
<evidence type="ECO:0000313" key="2">
    <source>
        <dbReference type="Proteomes" id="UP001145742"/>
    </source>
</evidence>
<reference evidence="1" key="1">
    <citation type="submission" date="2019-10" db="EMBL/GenBank/DDBJ databases">
        <authorList>
            <person name="Soares A.E.R."/>
            <person name="Aleixo A."/>
            <person name="Schneider P."/>
            <person name="Miyaki C.Y."/>
            <person name="Schneider M.P."/>
            <person name="Mello C."/>
            <person name="Vasconcelos A.T.R."/>
        </authorList>
    </citation>
    <scope>NUCLEOTIDE SEQUENCE</scope>
    <source>
        <tissue evidence="1">Muscle</tissue>
    </source>
</reference>
<accession>A0ABQ9CZ78</accession>
<gene>
    <name evidence="1" type="ORF">WISP_98869</name>
</gene>
<keyword evidence="2" id="KW-1185">Reference proteome</keyword>
<comment type="caution">
    <text evidence="1">The sequence shown here is derived from an EMBL/GenBank/DDBJ whole genome shotgun (WGS) entry which is preliminary data.</text>
</comment>
<evidence type="ECO:0000313" key="1">
    <source>
        <dbReference type="EMBL" id="KAJ7412163.1"/>
    </source>
</evidence>
<proteinExistence type="predicted"/>
<dbReference type="Proteomes" id="UP001145742">
    <property type="component" value="Unassembled WGS sequence"/>
</dbReference>
<sequence length="161" mass="17393">MDEALWCLYPHLCTSAQVLLQGSPVRQGTPFGGRSDPGETSRPFLQSELCTALNHRVSGTGKDPQCSLGPLSWTCTGQNHRIPKSHTLSLRALSKCFLPNHPLGEEPFPNIQPKSSLTQLHAIALGPVTGHHREEISACSYASSLEDAVDCIEVSPQSPLL</sequence>